<dbReference type="PANTHER" id="PTHR43357:SF4">
    <property type="entry name" value="INNER MEMBRANE ABC TRANSPORTER PERMEASE PROTEIN YDCV"/>
    <property type="match status" value="1"/>
</dbReference>
<comment type="similarity">
    <text evidence="8">Belongs to the binding-protein-dependent transport system permease family.</text>
</comment>
<dbReference type="Gene3D" id="1.10.3720.10">
    <property type="entry name" value="MetI-like"/>
    <property type="match status" value="1"/>
</dbReference>
<accession>A0A6N6MUU1</accession>
<keyword evidence="5 8" id="KW-0812">Transmembrane</keyword>
<keyword evidence="4" id="KW-0997">Cell inner membrane</keyword>
<feature type="transmembrane region" description="Helical" evidence="8">
    <location>
        <begin position="12"/>
        <end position="35"/>
    </location>
</feature>
<evidence type="ECO:0000313" key="10">
    <source>
        <dbReference type="EMBL" id="KAB1073501.1"/>
    </source>
</evidence>
<evidence type="ECO:0000256" key="3">
    <source>
        <dbReference type="ARBA" id="ARBA00022475"/>
    </source>
</evidence>
<dbReference type="GO" id="GO:0055085">
    <property type="term" value="P:transmembrane transport"/>
    <property type="evidence" value="ECO:0007669"/>
    <property type="project" value="InterPro"/>
</dbReference>
<dbReference type="PROSITE" id="PS50928">
    <property type="entry name" value="ABC_TM1"/>
    <property type="match status" value="1"/>
</dbReference>
<evidence type="ECO:0000256" key="8">
    <source>
        <dbReference type="RuleBase" id="RU363032"/>
    </source>
</evidence>
<dbReference type="EMBL" id="VZZJ01000008">
    <property type="protein sequence ID" value="KAB1073501.1"/>
    <property type="molecule type" value="Genomic_DNA"/>
</dbReference>
<dbReference type="GO" id="GO:0005886">
    <property type="term" value="C:plasma membrane"/>
    <property type="evidence" value="ECO:0007669"/>
    <property type="project" value="UniProtKB-SubCell"/>
</dbReference>
<dbReference type="CDD" id="cd06261">
    <property type="entry name" value="TM_PBP2"/>
    <property type="match status" value="1"/>
</dbReference>
<feature type="transmembrane region" description="Helical" evidence="8">
    <location>
        <begin position="130"/>
        <end position="150"/>
    </location>
</feature>
<evidence type="ECO:0000259" key="9">
    <source>
        <dbReference type="PROSITE" id="PS50928"/>
    </source>
</evidence>
<feature type="domain" description="ABC transmembrane type-1" evidence="9">
    <location>
        <begin position="64"/>
        <end position="258"/>
    </location>
</feature>
<feature type="transmembrane region" description="Helical" evidence="8">
    <location>
        <begin position="102"/>
        <end position="124"/>
    </location>
</feature>
<keyword evidence="6 8" id="KW-1133">Transmembrane helix</keyword>
<comment type="subcellular location">
    <subcellularLocation>
        <location evidence="1">Cell inner membrane</location>
        <topology evidence="1">Multi-pass membrane protein</topology>
    </subcellularLocation>
    <subcellularLocation>
        <location evidence="8">Cell membrane</location>
        <topology evidence="8">Multi-pass membrane protein</topology>
    </subcellularLocation>
</comment>
<comment type="caution">
    <text evidence="10">The sequence shown here is derived from an EMBL/GenBank/DDBJ whole genome shotgun (WGS) entry which is preliminary data.</text>
</comment>
<dbReference type="RefSeq" id="WP_150963940.1">
    <property type="nucleotide sequence ID" value="NZ_VZZJ01000008.1"/>
</dbReference>
<evidence type="ECO:0000313" key="11">
    <source>
        <dbReference type="Proteomes" id="UP000441523"/>
    </source>
</evidence>
<dbReference type="PANTHER" id="PTHR43357">
    <property type="entry name" value="INNER MEMBRANE ABC TRANSPORTER PERMEASE PROTEIN YDCV"/>
    <property type="match status" value="1"/>
</dbReference>
<proteinExistence type="inferred from homology"/>
<dbReference type="Pfam" id="PF00528">
    <property type="entry name" value="BPD_transp_1"/>
    <property type="match status" value="1"/>
</dbReference>
<sequence length="268" mass="28266">MSSTAIRRTYGAVSALVLAFILLPLVVIVWVSFFANRILAFPASGYTLDWYARALATDSFRDGFVTSVETALFATAASLLIGIPASLGLVRGRFPGRDAIQTLLLAPMVVPGIVGGAALFIAYIEVEARLDLQIAGTLGGLLVAHTLIALPWTIRLVTASLASADRAIEEAAASLGASPLTVLRRVTLPAIRPGIVAAALFSFVISFIDLEKSIFLVGPGRTTLQIALVNYLEWSLDGTVAAVAAVQILIVGAALLISDRYARLSQVF</sequence>
<reference evidence="10 11" key="1">
    <citation type="submission" date="2019-09" db="EMBL/GenBank/DDBJ databases">
        <title>YIM 132548 draft genome.</title>
        <authorList>
            <person name="Jiang L."/>
        </authorList>
    </citation>
    <scope>NUCLEOTIDE SEQUENCE [LARGE SCALE GENOMIC DNA]</scope>
    <source>
        <strain evidence="10 11">YIM 132548</strain>
    </source>
</reference>
<feature type="transmembrane region" description="Helical" evidence="8">
    <location>
        <begin position="190"/>
        <end position="208"/>
    </location>
</feature>
<dbReference type="InterPro" id="IPR035906">
    <property type="entry name" value="MetI-like_sf"/>
</dbReference>
<evidence type="ECO:0000256" key="2">
    <source>
        <dbReference type="ARBA" id="ARBA00022448"/>
    </source>
</evidence>
<name>A0A6N6MUU1_9HYPH</name>
<feature type="transmembrane region" description="Helical" evidence="8">
    <location>
        <begin position="71"/>
        <end position="90"/>
    </location>
</feature>
<dbReference type="AlphaFoldDB" id="A0A6N6MUU1"/>
<keyword evidence="2 8" id="KW-0813">Transport</keyword>
<evidence type="ECO:0000256" key="5">
    <source>
        <dbReference type="ARBA" id="ARBA00022692"/>
    </source>
</evidence>
<organism evidence="10 11">
    <name type="scientific">Methylobacterium planeticum</name>
    <dbReference type="NCBI Taxonomy" id="2615211"/>
    <lineage>
        <taxon>Bacteria</taxon>
        <taxon>Pseudomonadati</taxon>
        <taxon>Pseudomonadota</taxon>
        <taxon>Alphaproteobacteria</taxon>
        <taxon>Hyphomicrobiales</taxon>
        <taxon>Methylobacteriaceae</taxon>
        <taxon>Methylobacterium</taxon>
    </lineage>
</organism>
<dbReference type="Proteomes" id="UP000441523">
    <property type="component" value="Unassembled WGS sequence"/>
</dbReference>
<evidence type="ECO:0000256" key="4">
    <source>
        <dbReference type="ARBA" id="ARBA00022519"/>
    </source>
</evidence>
<dbReference type="SUPFAM" id="SSF161098">
    <property type="entry name" value="MetI-like"/>
    <property type="match status" value="1"/>
</dbReference>
<protein>
    <submittedName>
        <fullName evidence="10">ABC transporter permease</fullName>
    </submittedName>
</protein>
<gene>
    <name evidence="10" type="ORF">F6X51_12245</name>
</gene>
<keyword evidence="3" id="KW-1003">Cell membrane</keyword>
<evidence type="ECO:0000256" key="7">
    <source>
        <dbReference type="ARBA" id="ARBA00023136"/>
    </source>
</evidence>
<keyword evidence="7 8" id="KW-0472">Membrane</keyword>
<dbReference type="InterPro" id="IPR000515">
    <property type="entry name" value="MetI-like"/>
</dbReference>
<keyword evidence="11" id="KW-1185">Reference proteome</keyword>
<evidence type="ECO:0000256" key="6">
    <source>
        <dbReference type="ARBA" id="ARBA00022989"/>
    </source>
</evidence>
<feature type="transmembrane region" description="Helical" evidence="8">
    <location>
        <begin position="238"/>
        <end position="257"/>
    </location>
</feature>
<evidence type="ECO:0000256" key="1">
    <source>
        <dbReference type="ARBA" id="ARBA00004429"/>
    </source>
</evidence>